<keyword evidence="1" id="KW-0812">Transmembrane</keyword>
<keyword evidence="1" id="KW-0472">Membrane</keyword>
<keyword evidence="1" id="KW-1133">Transmembrane helix</keyword>
<dbReference type="EMBL" id="MHRF01000007">
    <property type="protein sequence ID" value="OHA18292.1"/>
    <property type="molecule type" value="Genomic_DNA"/>
</dbReference>
<feature type="transmembrane region" description="Helical" evidence="1">
    <location>
        <begin position="45"/>
        <end position="66"/>
    </location>
</feature>
<protein>
    <recommendedName>
        <fullName evidence="4">DoxX family protein</fullName>
    </recommendedName>
</protein>
<feature type="transmembrane region" description="Helical" evidence="1">
    <location>
        <begin position="73"/>
        <end position="91"/>
    </location>
</feature>
<dbReference type="STRING" id="1802301.A2664_02410"/>
<comment type="caution">
    <text evidence="2">The sequence shown here is derived from an EMBL/GenBank/DDBJ whole genome shotgun (WGS) entry which is preliminary data.</text>
</comment>
<evidence type="ECO:0008006" key="4">
    <source>
        <dbReference type="Google" id="ProtNLM"/>
    </source>
</evidence>
<name>A0A1G2M5E6_9BACT</name>
<feature type="transmembrane region" description="Helical" evidence="1">
    <location>
        <begin position="97"/>
        <end position="115"/>
    </location>
</feature>
<evidence type="ECO:0000313" key="2">
    <source>
        <dbReference type="EMBL" id="OHA18292.1"/>
    </source>
</evidence>
<dbReference type="AlphaFoldDB" id="A0A1G2M5E6"/>
<sequence>MNSSEKLTSFLLRAGLAVVFLYAATASLFDPMAWAGFMPQFFKDLVPVTILLTAFSIFEILLSLWLLSGIKPFGAAVIASLALCGIILATISLFDIVFRDIAILFAALALGTLHYKRSTV</sequence>
<proteinExistence type="predicted"/>
<dbReference type="Proteomes" id="UP000178873">
    <property type="component" value="Unassembled WGS sequence"/>
</dbReference>
<accession>A0A1G2M5E6</accession>
<reference evidence="2 3" key="1">
    <citation type="journal article" date="2016" name="Nat. Commun.">
        <title>Thousands of microbial genomes shed light on interconnected biogeochemical processes in an aquifer system.</title>
        <authorList>
            <person name="Anantharaman K."/>
            <person name="Brown C.T."/>
            <person name="Hug L.A."/>
            <person name="Sharon I."/>
            <person name="Castelle C.J."/>
            <person name="Probst A.J."/>
            <person name="Thomas B.C."/>
            <person name="Singh A."/>
            <person name="Wilkins M.J."/>
            <person name="Karaoz U."/>
            <person name="Brodie E.L."/>
            <person name="Williams K.H."/>
            <person name="Hubbard S.S."/>
            <person name="Banfield J.F."/>
        </authorList>
    </citation>
    <scope>NUCLEOTIDE SEQUENCE [LARGE SCALE GENOMIC DNA]</scope>
</reference>
<evidence type="ECO:0000313" key="3">
    <source>
        <dbReference type="Proteomes" id="UP000178873"/>
    </source>
</evidence>
<gene>
    <name evidence="2" type="ORF">A2664_02410</name>
</gene>
<organism evidence="2 3">
    <name type="scientific">Candidatus Taylorbacteria bacterium RIFCSPHIGHO2_01_FULL_46_22b</name>
    <dbReference type="NCBI Taxonomy" id="1802301"/>
    <lineage>
        <taxon>Bacteria</taxon>
        <taxon>Candidatus Tayloriibacteriota</taxon>
    </lineage>
</organism>
<evidence type="ECO:0000256" key="1">
    <source>
        <dbReference type="SAM" id="Phobius"/>
    </source>
</evidence>